<accession>A0A397T204</accession>
<gene>
    <name evidence="1" type="ORF">C1645_99996</name>
</gene>
<reference evidence="1 2" key="1">
    <citation type="submission" date="2018-06" db="EMBL/GenBank/DDBJ databases">
        <title>Comparative genomics reveals the genomic features of Rhizophagus irregularis, R. cerebriforme, R. diaphanum and Gigaspora rosea, and their symbiotic lifestyle signature.</title>
        <authorList>
            <person name="Morin E."/>
            <person name="San Clemente H."/>
            <person name="Chen E.C.H."/>
            <person name="De La Providencia I."/>
            <person name="Hainaut M."/>
            <person name="Kuo A."/>
            <person name="Kohler A."/>
            <person name="Murat C."/>
            <person name="Tang N."/>
            <person name="Roy S."/>
            <person name="Loubradou J."/>
            <person name="Henrissat B."/>
            <person name="Grigoriev I.V."/>
            <person name="Corradi N."/>
            <person name="Roux C."/>
            <person name="Martin F.M."/>
        </authorList>
    </citation>
    <scope>NUCLEOTIDE SEQUENCE [LARGE SCALE GENOMIC DNA]</scope>
    <source>
        <strain evidence="1 2">DAOM 227022</strain>
    </source>
</reference>
<evidence type="ECO:0000313" key="2">
    <source>
        <dbReference type="Proteomes" id="UP000265703"/>
    </source>
</evidence>
<dbReference type="SUPFAM" id="SSF53335">
    <property type="entry name" value="S-adenosyl-L-methionine-dependent methyltransferases"/>
    <property type="match status" value="1"/>
</dbReference>
<dbReference type="PANTHER" id="PTHR14614:SF109">
    <property type="entry name" value="RIBOSOMAL LYSINE N-METHYLTRANSFERASE 5"/>
    <property type="match status" value="1"/>
</dbReference>
<sequence length="271" mass="31544">MEEINNENLSFPISIPQDSIKINDAYEEVFLLFTEGRPLEWQHNRVVTQKENCVEVLIDDNISVNILQNQSLLSLRGTTGTVLWDSSIMLAKFMNNHRMWLKLSTEKTKILELGSGCGLTGISLVPLVKLVALTDQENVLPHLWKNVKRNFEKDNLNAIVTELLWGEEIDKDILQHHWDFVIASDCIYNEFIVNAFIKTLTKICLYRKNKKIQPTIAIIALELRSDTVHLEFLEKLNEFVLWRLPNSMYGKEFNRGYVIYVAWHKTYDNSF</sequence>
<keyword evidence="1" id="KW-0808">Transferase</keyword>
<dbReference type="GO" id="GO:0008168">
    <property type="term" value="F:methyltransferase activity"/>
    <property type="evidence" value="ECO:0007669"/>
    <property type="project" value="UniProtKB-KW"/>
</dbReference>
<organism evidence="1 2">
    <name type="scientific">Glomus cerebriforme</name>
    <dbReference type="NCBI Taxonomy" id="658196"/>
    <lineage>
        <taxon>Eukaryota</taxon>
        <taxon>Fungi</taxon>
        <taxon>Fungi incertae sedis</taxon>
        <taxon>Mucoromycota</taxon>
        <taxon>Glomeromycotina</taxon>
        <taxon>Glomeromycetes</taxon>
        <taxon>Glomerales</taxon>
        <taxon>Glomeraceae</taxon>
        <taxon>Glomus</taxon>
    </lineage>
</organism>
<dbReference type="EMBL" id="QKYT01000141">
    <property type="protein sequence ID" value="RIA91842.1"/>
    <property type="molecule type" value="Genomic_DNA"/>
</dbReference>
<dbReference type="AlphaFoldDB" id="A0A397T204"/>
<dbReference type="Proteomes" id="UP000265703">
    <property type="component" value="Unassembled WGS sequence"/>
</dbReference>
<protein>
    <submittedName>
        <fullName evidence="1">Putative methyltransferase-domain-containing protein</fullName>
    </submittedName>
</protein>
<name>A0A397T204_9GLOM</name>
<dbReference type="Gene3D" id="3.40.50.150">
    <property type="entry name" value="Vaccinia Virus protein VP39"/>
    <property type="match status" value="1"/>
</dbReference>
<dbReference type="STRING" id="658196.A0A397T204"/>
<dbReference type="GO" id="GO:0032259">
    <property type="term" value="P:methylation"/>
    <property type="evidence" value="ECO:0007669"/>
    <property type="project" value="UniProtKB-KW"/>
</dbReference>
<dbReference type="InterPro" id="IPR029063">
    <property type="entry name" value="SAM-dependent_MTases_sf"/>
</dbReference>
<dbReference type="OrthoDB" id="443981at2759"/>
<proteinExistence type="predicted"/>
<keyword evidence="2" id="KW-1185">Reference proteome</keyword>
<evidence type="ECO:0000313" key="1">
    <source>
        <dbReference type="EMBL" id="RIA91842.1"/>
    </source>
</evidence>
<comment type="caution">
    <text evidence="1">The sequence shown here is derived from an EMBL/GenBank/DDBJ whole genome shotgun (WGS) entry which is preliminary data.</text>
</comment>
<dbReference type="InterPro" id="IPR019410">
    <property type="entry name" value="Methyltransf_16"/>
</dbReference>
<dbReference type="PANTHER" id="PTHR14614">
    <property type="entry name" value="HEPATOCELLULAR CARCINOMA-ASSOCIATED ANTIGEN"/>
    <property type="match status" value="1"/>
</dbReference>
<dbReference type="Pfam" id="PF10294">
    <property type="entry name" value="Methyltransf_16"/>
    <property type="match status" value="1"/>
</dbReference>
<keyword evidence="1" id="KW-0489">Methyltransferase</keyword>